<dbReference type="EMBL" id="JAOL01000026">
    <property type="protein sequence ID" value="EUA93999.1"/>
    <property type="molecule type" value="Genomic_DNA"/>
</dbReference>
<dbReference type="Proteomes" id="UP000020681">
    <property type="component" value="Unassembled WGS sequence"/>
</dbReference>
<gene>
    <name evidence="2" type="ORF">I551_8728</name>
</gene>
<evidence type="ECO:0000313" key="3">
    <source>
        <dbReference type="Proteomes" id="UP000020681"/>
    </source>
</evidence>
<comment type="caution">
    <text evidence="2">The sequence shown here is derived from an EMBL/GenBank/DDBJ whole genome shotgun (WGS) entry which is preliminary data.</text>
</comment>
<name>A0ABN0RA52_MYCUL</name>
<keyword evidence="3" id="KW-1185">Reference proteome</keyword>
<proteinExistence type="predicted"/>
<evidence type="ECO:0000313" key="2">
    <source>
        <dbReference type="EMBL" id="EUA93999.1"/>
    </source>
</evidence>
<evidence type="ECO:0000256" key="1">
    <source>
        <dbReference type="SAM" id="MobiDB-lite"/>
    </source>
</evidence>
<feature type="region of interest" description="Disordered" evidence="1">
    <location>
        <begin position="1"/>
        <end position="47"/>
    </location>
</feature>
<organism evidence="2 3">
    <name type="scientific">Mycobacterium ulcerans str. Harvey</name>
    <dbReference type="NCBI Taxonomy" id="1299332"/>
    <lineage>
        <taxon>Bacteria</taxon>
        <taxon>Bacillati</taxon>
        <taxon>Actinomycetota</taxon>
        <taxon>Actinomycetes</taxon>
        <taxon>Mycobacteriales</taxon>
        <taxon>Mycobacteriaceae</taxon>
        <taxon>Mycobacterium</taxon>
        <taxon>Mycobacterium ulcerans group</taxon>
    </lineage>
</organism>
<accession>A0ABN0RA52</accession>
<sequence length="106" mass="11493">MSNRALHSGGNYRAEATKDASQYPPQPDRRGRGSGLGGGALRPDTDELLNDEDNLQEFWKPQTSIKLVREGISDLRQAWSDMAGTLKTLADGADLVLTGMIHQASP</sequence>
<protein>
    <submittedName>
        <fullName evidence="2">Uncharacterized protein</fullName>
    </submittedName>
</protein>
<reference evidence="2 3" key="1">
    <citation type="submission" date="2014-01" db="EMBL/GenBank/DDBJ databases">
        <authorList>
            <person name="Dobos K."/>
            <person name="Lenaerts A."/>
            <person name="Ordway D."/>
            <person name="DeGroote M.A."/>
            <person name="Parker T."/>
            <person name="Sizemore C."/>
            <person name="Tallon L.J."/>
            <person name="Sadzewicz L.K."/>
            <person name="Sengamalay N."/>
            <person name="Fraser C.M."/>
            <person name="Hine E."/>
            <person name="Shefchek K.A."/>
            <person name="Das S.P."/>
            <person name="Tettelin H."/>
        </authorList>
    </citation>
    <scope>NUCLEOTIDE SEQUENCE [LARGE SCALE GENOMIC DNA]</scope>
    <source>
        <strain evidence="2 3">Harvey</strain>
    </source>
</reference>